<dbReference type="PANTHER" id="PTHR47623:SF1">
    <property type="entry name" value="OS09G0287300 PROTEIN"/>
    <property type="match status" value="1"/>
</dbReference>
<gene>
    <name evidence="2" type="ORF">B4N89_23230</name>
</gene>
<dbReference type="SUPFAM" id="SSF53254">
    <property type="entry name" value="Phosphoglycerate mutase-like"/>
    <property type="match status" value="1"/>
</dbReference>
<dbReference type="CDD" id="cd07067">
    <property type="entry name" value="HP_PGM_like"/>
    <property type="match status" value="1"/>
</dbReference>
<feature type="region of interest" description="Disordered" evidence="1">
    <location>
        <begin position="16"/>
        <end position="36"/>
    </location>
</feature>
<dbReference type="PANTHER" id="PTHR47623">
    <property type="entry name" value="OS09G0287300 PROTEIN"/>
    <property type="match status" value="1"/>
</dbReference>
<dbReference type="InterPro" id="IPR029033">
    <property type="entry name" value="His_PPase_superfam"/>
</dbReference>
<dbReference type="eggNOG" id="COG2062">
    <property type="taxonomic scope" value="Bacteria"/>
</dbReference>
<dbReference type="RefSeq" id="WP_078977748.1">
    <property type="nucleotide sequence ID" value="NZ_MWQN01000001.1"/>
</dbReference>
<dbReference type="Proteomes" id="UP000190037">
    <property type="component" value="Unassembled WGS sequence"/>
</dbReference>
<keyword evidence="3" id="KW-1185">Reference proteome</keyword>
<reference evidence="2 3" key="1">
    <citation type="submission" date="2017-03" db="EMBL/GenBank/DDBJ databases">
        <title>Draft genome sequence of Streptomyces scabrisporus NF3, endophyte isolated from Amphipterygium adstringens.</title>
        <authorList>
            <person name="Vazquez M."/>
            <person name="Ceapa C.D."/>
            <person name="Rodriguez Luna D."/>
            <person name="Sanchez Esquivel S."/>
        </authorList>
    </citation>
    <scope>NUCLEOTIDE SEQUENCE [LARGE SCALE GENOMIC DNA]</scope>
    <source>
        <strain evidence="2 3">NF3</strain>
    </source>
</reference>
<dbReference type="EMBL" id="MWQN01000001">
    <property type="protein sequence ID" value="OPC83462.1"/>
    <property type="molecule type" value="Genomic_DNA"/>
</dbReference>
<dbReference type="AlphaFoldDB" id="A0A1T3P3E9"/>
<organism evidence="2 3">
    <name type="scientific">Embleya scabrispora</name>
    <dbReference type="NCBI Taxonomy" id="159449"/>
    <lineage>
        <taxon>Bacteria</taxon>
        <taxon>Bacillati</taxon>
        <taxon>Actinomycetota</taxon>
        <taxon>Actinomycetes</taxon>
        <taxon>Kitasatosporales</taxon>
        <taxon>Streptomycetaceae</taxon>
        <taxon>Embleya</taxon>
    </lineage>
</organism>
<evidence type="ECO:0000256" key="1">
    <source>
        <dbReference type="SAM" id="MobiDB-lite"/>
    </source>
</evidence>
<proteinExistence type="predicted"/>
<evidence type="ECO:0000313" key="2">
    <source>
        <dbReference type="EMBL" id="OPC83462.1"/>
    </source>
</evidence>
<protein>
    <submittedName>
        <fullName evidence="2">Phosphohistidine phosphatase</fullName>
    </submittedName>
</protein>
<sequence length="171" mass="18956">MASHRQRNLVVMRHAKAEWPDGPDHERPLAERGRKDAAETGHRLLAGGITPDLVVCSPAVRTRETWRLVGKVYDHKPHTVYDERVYEASAQALLYLVQETPDEVDTLLLIGHNPGVATLVNALAGSGEDDTLVRLREKYPTSAVAVLSLHTPWSDLQERSAHLTRFTTPAG</sequence>
<comment type="caution">
    <text evidence="2">The sequence shown here is derived from an EMBL/GenBank/DDBJ whole genome shotgun (WGS) entry which is preliminary data.</text>
</comment>
<dbReference type="STRING" id="159449.B4N89_23230"/>
<dbReference type="Pfam" id="PF00300">
    <property type="entry name" value="His_Phos_1"/>
    <property type="match status" value="1"/>
</dbReference>
<name>A0A1T3P3E9_9ACTN</name>
<dbReference type="InterPro" id="IPR013078">
    <property type="entry name" value="His_Pase_superF_clade-1"/>
</dbReference>
<dbReference type="SMART" id="SM00855">
    <property type="entry name" value="PGAM"/>
    <property type="match status" value="1"/>
</dbReference>
<accession>A0A1T3P3E9</accession>
<evidence type="ECO:0000313" key="3">
    <source>
        <dbReference type="Proteomes" id="UP000190037"/>
    </source>
</evidence>
<dbReference type="Gene3D" id="3.40.50.1240">
    <property type="entry name" value="Phosphoglycerate mutase-like"/>
    <property type="match status" value="1"/>
</dbReference>